<evidence type="ECO:0000313" key="2">
    <source>
        <dbReference type="Proteomes" id="UP000503349"/>
    </source>
</evidence>
<keyword evidence="2" id="KW-1185">Reference proteome</keyword>
<reference evidence="1 2" key="1">
    <citation type="submission" date="2019-02" db="EMBL/GenBank/DDBJ databases">
        <title>Opniocepnalus argus genome.</title>
        <authorList>
            <person name="Zhou C."/>
            <person name="Xiao S."/>
        </authorList>
    </citation>
    <scope>NUCLEOTIDE SEQUENCE [LARGE SCALE GENOMIC DNA]</scope>
    <source>
        <strain evidence="1">OARG1902GOOAL</strain>
        <tissue evidence="1">Muscle</tissue>
    </source>
</reference>
<reference evidence="2" key="2">
    <citation type="submission" date="2019-02" db="EMBL/GenBank/DDBJ databases">
        <title>Opniocepnalus argus Var Kimnra genome.</title>
        <authorList>
            <person name="Zhou C."/>
            <person name="Xiao S."/>
        </authorList>
    </citation>
    <scope>NUCLEOTIDE SEQUENCE [LARGE SCALE GENOMIC DNA]</scope>
</reference>
<organism evidence="1 2">
    <name type="scientific">Channa argus</name>
    <name type="common">Northern snakehead</name>
    <name type="synonym">Ophicephalus argus</name>
    <dbReference type="NCBI Taxonomy" id="215402"/>
    <lineage>
        <taxon>Eukaryota</taxon>
        <taxon>Metazoa</taxon>
        <taxon>Chordata</taxon>
        <taxon>Craniata</taxon>
        <taxon>Vertebrata</taxon>
        <taxon>Euteleostomi</taxon>
        <taxon>Actinopterygii</taxon>
        <taxon>Neopterygii</taxon>
        <taxon>Teleostei</taxon>
        <taxon>Neoteleostei</taxon>
        <taxon>Acanthomorphata</taxon>
        <taxon>Anabantaria</taxon>
        <taxon>Anabantiformes</taxon>
        <taxon>Channoidei</taxon>
        <taxon>Channidae</taxon>
        <taxon>Channa</taxon>
    </lineage>
</organism>
<dbReference type="Proteomes" id="UP000503349">
    <property type="component" value="Chromosome 5"/>
</dbReference>
<proteinExistence type="predicted"/>
<gene>
    <name evidence="1" type="ORF">EXN66_Car006023</name>
</gene>
<dbReference type="EMBL" id="CM015716">
    <property type="protein sequence ID" value="KAF3690351.1"/>
    <property type="molecule type" value="Genomic_DNA"/>
</dbReference>
<evidence type="ECO:0000313" key="1">
    <source>
        <dbReference type="EMBL" id="KAF3690351.1"/>
    </source>
</evidence>
<sequence>MKTVYATANFPTNPSAFMDYSEITFKNISEKVNSNIYSNVRYKNQHSTYATDHDSKPSL</sequence>
<dbReference type="AlphaFoldDB" id="A0A6G1PJ45"/>
<name>A0A6G1PJ45_CHAAH</name>
<accession>A0A6G1PJ45</accession>
<protein>
    <submittedName>
        <fullName evidence="1">Uncharacterized protein</fullName>
    </submittedName>
</protein>